<dbReference type="Proteomes" id="UP000324585">
    <property type="component" value="Unassembled WGS sequence"/>
</dbReference>
<dbReference type="CDD" id="cd02859">
    <property type="entry name" value="E_set_AMPKbeta_like_N"/>
    <property type="match status" value="1"/>
</dbReference>
<organism evidence="3 4">
    <name type="scientific">Porphyridium purpureum</name>
    <name type="common">Red alga</name>
    <name type="synonym">Porphyridium cruentum</name>
    <dbReference type="NCBI Taxonomy" id="35688"/>
    <lineage>
        <taxon>Eukaryota</taxon>
        <taxon>Rhodophyta</taxon>
        <taxon>Bangiophyceae</taxon>
        <taxon>Porphyridiales</taxon>
        <taxon>Porphyridiaceae</taxon>
        <taxon>Porphyridium</taxon>
    </lineage>
</organism>
<name>A0A5J4YNI7_PORPP</name>
<dbReference type="EMBL" id="VRMN01000011">
    <property type="protein sequence ID" value="KAA8491967.1"/>
    <property type="molecule type" value="Genomic_DNA"/>
</dbReference>
<dbReference type="InterPro" id="IPR014756">
    <property type="entry name" value="Ig_E-set"/>
</dbReference>
<accession>A0A5J4YNI7</accession>
<dbReference type="AlphaFoldDB" id="A0A5J4YNI7"/>
<comment type="caution">
    <text evidence="3">The sequence shown here is derived from an EMBL/GenBank/DDBJ whole genome shotgun (WGS) entry which is preliminary data.</text>
</comment>
<gene>
    <name evidence="3" type="ORF">FVE85_8449</name>
</gene>
<keyword evidence="3" id="KW-0808">Transferase</keyword>
<dbReference type="InterPro" id="IPR032640">
    <property type="entry name" value="AMPK1_CBM"/>
</dbReference>
<evidence type="ECO:0000259" key="2">
    <source>
        <dbReference type="Pfam" id="PF16561"/>
    </source>
</evidence>
<dbReference type="SUPFAM" id="SSF81296">
    <property type="entry name" value="E set domains"/>
    <property type="match status" value="1"/>
</dbReference>
<sequence>MPDRQRAGSESESTSEEDGQNVSEDRLLAERVAARALEALRPALEQHAFRAAMALRGRAPHEQARFSSNAVRAGESSSRASSTRNDAPHQHQEGASSSARDFSWVAALRSRQAEYSAAPLFFHLHDPADPSTRRVRFSWTAAGHAASVALAGDFSGWEELPMLRIYCGTCADPYWELLVDLSPGAYHYLFLIDGVWKSDSTRREVVHASGKIMNLVLVDATL</sequence>
<keyword evidence="4" id="KW-1185">Reference proteome</keyword>
<feature type="region of interest" description="Disordered" evidence="1">
    <location>
        <begin position="1"/>
        <end position="26"/>
    </location>
</feature>
<reference evidence="4" key="1">
    <citation type="journal article" date="2019" name="Nat. Commun.">
        <title>Expansion of phycobilisome linker gene families in mesophilic red algae.</title>
        <authorList>
            <person name="Lee J."/>
            <person name="Kim D."/>
            <person name="Bhattacharya D."/>
            <person name="Yoon H.S."/>
        </authorList>
    </citation>
    <scope>NUCLEOTIDE SEQUENCE [LARGE SCALE GENOMIC DNA]</scope>
    <source>
        <strain evidence="4">CCMP 1328</strain>
    </source>
</reference>
<dbReference type="Gene3D" id="2.60.40.10">
    <property type="entry name" value="Immunoglobulins"/>
    <property type="match status" value="1"/>
</dbReference>
<keyword evidence="3" id="KW-0418">Kinase</keyword>
<dbReference type="Pfam" id="PF16561">
    <property type="entry name" value="AMPK1_CBM"/>
    <property type="match status" value="1"/>
</dbReference>
<evidence type="ECO:0000313" key="4">
    <source>
        <dbReference type="Proteomes" id="UP000324585"/>
    </source>
</evidence>
<protein>
    <submittedName>
        <fullName evidence="3">5'-AMP-activated protein kinase subunit beta-1</fullName>
    </submittedName>
</protein>
<feature type="region of interest" description="Disordered" evidence="1">
    <location>
        <begin position="60"/>
        <end position="98"/>
    </location>
</feature>
<dbReference type="GO" id="GO:0016301">
    <property type="term" value="F:kinase activity"/>
    <property type="evidence" value="ECO:0007669"/>
    <property type="project" value="UniProtKB-KW"/>
</dbReference>
<feature type="domain" description="AMP-activated protein kinase glycogen-binding" evidence="2">
    <location>
        <begin position="135"/>
        <end position="220"/>
    </location>
</feature>
<evidence type="ECO:0000256" key="1">
    <source>
        <dbReference type="SAM" id="MobiDB-lite"/>
    </source>
</evidence>
<dbReference type="InterPro" id="IPR013783">
    <property type="entry name" value="Ig-like_fold"/>
</dbReference>
<evidence type="ECO:0000313" key="3">
    <source>
        <dbReference type="EMBL" id="KAA8491967.1"/>
    </source>
</evidence>
<feature type="compositionally biased region" description="Polar residues" evidence="1">
    <location>
        <begin position="65"/>
        <end position="85"/>
    </location>
</feature>
<proteinExistence type="predicted"/>